<dbReference type="Gene3D" id="2.40.10.500">
    <property type="match status" value="1"/>
</dbReference>
<gene>
    <name evidence="3" type="ORF">VCS650_LOCUS7019</name>
</gene>
<accession>A0A813WGS3</accession>
<proteinExistence type="predicted"/>
<dbReference type="GO" id="GO:0005576">
    <property type="term" value="C:extracellular region"/>
    <property type="evidence" value="ECO:0007669"/>
    <property type="project" value="TreeGrafter"/>
</dbReference>
<dbReference type="InterPro" id="IPR011042">
    <property type="entry name" value="6-blade_b-propeller_TolB-like"/>
</dbReference>
<dbReference type="EMBL" id="CAJNON010000044">
    <property type="protein sequence ID" value="CAF0857673.1"/>
    <property type="molecule type" value="Genomic_DNA"/>
</dbReference>
<keyword evidence="2" id="KW-0325">Glycoprotein</keyword>
<evidence type="ECO:0000313" key="3">
    <source>
        <dbReference type="EMBL" id="CAF0857673.1"/>
    </source>
</evidence>
<evidence type="ECO:0000256" key="1">
    <source>
        <dbReference type="ARBA" id="ARBA00022729"/>
    </source>
</evidence>
<dbReference type="SUPFAM" id="SSF101898">
    <property type="entry name" value="NHL repeat"/>
    <property type="match status" value="2"/>
</dbReference>
<sequence length="741" mass="85408">MAMASNKTQCFKCNKEKITYPCKGCLKEFCLTHLTEHQQILNEELNDVINDYDQFKQTINEQKQNSQTDLLINQINQWEKNSIEIIQQKAQECRRIVIEYSPTFFNDIEKKFNDLSEQIKEIHSENECNEIDLNYLKKQLIAIIEELNNRSNITIQEDSQSFINKISIILSKRPKFNKWKQYAITVAGGNEEGEGLNQFDYPDGIFIDEKKNIFIADCENHRIVEWKYNANEGQIIAGGNDKGNRMNQLNRPTYMIVDQQDHSIIIADRDNRRVIRWLNQNQQVLIKNIECYSLAMDKNRFLYVSDTEKSEVRRWKMGEYDNEGIVVAGGNGRGDQLNQLHHPNCIFIDEDESVYVSDRKNDRVMKWRKDAKEGRVVAGGNGKGANLNQLFGPQGIIVDDLSQIYVADCWNDRVIRWCEGKGEIVVGGNKRGNQLNQLNRPCEPKLNKWKQNAITVAGGYEEGEGLNQFDYPDGIFIDEKKNIFIADCENHRIVEWKCNAKEGQIIAGGNGKGNRMNQLNRPTYMIVDQQDHSIIIADRDNRRVIRWLNQNQQVLIKNIECYSLAMDKNRFLYVSDTEKCEVKRWKMGEYDNEGIVVAGGNGRGAQLNQLHHPNCIFIDEDESVYVSDRKNDRVMKWRKDAKEGTIVAGGNGKGANLNQLFGPQGIIVDDLSQIYVADCWNDRVMRWCEGTGKGEIVVGGNKRGNQLNQLNRPCGLSFDDEGNLYVVDLFNHRIEKFEIIL</sequence>
<evidence type="ECO:0000313" key="4">
    <source>
        <dbReference type="Proteomes" id="UP000663891"/>
    </source>
</evidence>
<name>A0A813WGS3_9BILA</name>
<evidence type="ECO:0000256" key="2">
    <source>
        <dbReference type="ARBA" id="ARBA00023180"/>
    </source>
</evidence>
<dbReference type="Gene3D" id="2.120.10.30">
    <property type="entry name" value="TolB, C-terminal domain"/>
    <property type="match status" value="3"/>
</dbReference>
<reference evidence="3" key="1">
    <citation type="submission" date="2021-02" db="EMBL/GenBank/DDBJ databases">
        <authorList>
            <person name="Nowell W R."/>
        </authorList>
    </citation>
    <scope>NUCLEOTIDE SEQUENCE</scope>
</reference>
<organism evidence="3 4">
    <name type="scientific">Adineta steineri</name>
    <dbReference type="NCBI Taxonomy" id="433720"/>
    <lineage>
        <taxon>Eukaryota</taxon>
        <taxon>Metazoa</taxon>
        <taxon>Spiralia</taxon>
        <taxon>Gnathifera</taxon>
        <taxon>Rotifera</taxon>
        <taxon>Eurotatoria</taxon>
        <taxon>Bdelloidea</taxon>
        <taxon>Adinetida</taxon>
        <taxon>Adinetidae</taxon>
        <taxon>Adineta</taxon>
    </lineage>
</organism>
<dbReference type="Proteomes" id="UP000663891">
    <property type="component" value="Unassembled WGS sequence"/>
</dbReference>
<dbReference type="AlphaFoldDB" id="A0A813WGS3"/>
<dbReference type="PANTHER" id="PTHR10680">
    <property type="entry name" value="PEPTIDYL-GLYCINE ALPHA-AMIDATING MONOOXYGENASE"/>
    <property type="match status" value="1"/>
</dbReference>
<dbReference type="PANTHER" id="PTHR10680:SF14">
    <property type="entry name" value="PEPTIDYL-GLYCINE ALPHA-AMIDATING MONOOXYGENASE"/>
    <property type="match status" value="1"/>
</dbReference>
<comment type="caution">
    <text evidence="3">The sequence shown here is derived from an EMBL/GenBank/DDBJ whole genome shotgun (WGS) entry which is preliminary data.</text>
</comment>
<protein>
    <submittedName>
        <fullName evidence="3">Uncharacterized protein</fullName>
    </submittedName>
</protein>
<dbReference type="CDD" id="cd05819">
    <property type="entry name" value="NHL"/>
    <property type="match status" value="2"/>
</dbReference>
<keyword evidence="1" id="KW-0732">Signal</keyword>
<dbReference type="SUPFAM" id="SSF63829">
    <property type="entry name" value="Calcium-dependent phosphotriesterase"/>
    <property type="match status" value="1"/>
</dbReference>